<dbReference type="AlphaFoldDB" id="A0AAF5PFQ3"/>
<evidence type="ECO:0000256" key="2">
    <source>
        <dbReference type="SAM" id="Phobius"/>
    </source>
</evidence>
<name>A0AAF5PFQ3_WUCBA</name>
<protein>
    <submittedName>
        <fullName evidence="4">Uncharacterized protein</fullName>
    </submittedName>
</protein>
<reference evidence="4" key="3">
    <citation type="submission" date="2024-02" db="UniProtKB">
        <authorList>
            <consortium name="WormBaseParasite"/>
        </authorList>
    </citation>
    <scope>IDENTIFICATION</scope>
    <source>
        <strain evidence="4">pt0022</strain>
    </source>
</reference>
<reference evidence="3" key="1">
    <citation type="submission" date="2015-03" db="EMBL/GenBank/DDBJ databases">
        <title>Wuchereria bancrofti Genome Sequencing Papua New Guinea Strain.</title>
        <authorList>
            <person name="Small S.T."/>
            <person name="Serre D."/>
            <person name="Zimmerman P.A."/>
        </authorList>
    </citation>
    <scope>NUCLEOTIDE SEQUENCE [LARGE SCALE GENOMIC DNA]</scope>
    <source>
        <strain evidence="3">pt0022</strain>
    </source>
</reference>
<evidence type="ECO:0000256" key="1">
    <source>
        <dbReference type="SAM" id="MobiDB-lite"/>
    </source>
</evidence>
<keyword evidence="2" id="KW-0472">Membrane</keyword>
<keyword evidence="2" id="KW-1133">Transmembrane helix</keyword>
<feature type="region of interest" description="Disordered" evidence="1">
    <location>
        <begin position="156"/>
        <end position="175"/>
    </location>
</feature>
<proteinExistence type="predicted"/>
<keyword evidence="2" id="KW-0812">Transmembrane</keyword>
<feature type="transmembrane region" description="Helical" evidence="2">
    <location>
        <begin position="121"/>
        <end position="139"/>
    </location>
</feature>
<feature type="compositionally biased region" description="Basic and acidic residues" evidence="1">
    <location>
        <begin position="160"/>
        <end position="175"/>
    </location>
</feature>
<accession>A0AAF5PFQ3</accession>
<evidence type="ECO:0000313" key="4">
    <source>
        <dbReference type="WBParaSite" id="mrna-Wban_00013"/>
    </source>
</evidence>
<feature type="transmembrane region" description="Helical" evidence="2">
    <location>
        <begin position="89"/>
        <end position="109"/>
    </location>
</feature>
<organism evidence="3 4">
    <name type="scientific">Wuchereria bancrofti</name>
    <dbReference type="NCBI Taxonomy" id="6293"/>
    <lineage>
        <taxon>Eukaryota</taxon>
        <taxon>Metazoa</taxon>
        <taxon>Ecdysozoa</taxon>
        <taxon>Nematoda</taxon>
        <taxon>Chromadorea</taxon>
        <taxon>Rhabditida</taxon>
        <taxon>Spirurina</taxon>
        <taxon>Spiruromorpha</taxon>
        <taxon>Filarioidea</taxon>
        <taxon>Onchocercidae</taxon>
        <taxon>Wuchereria</taxon>
    </lineage>
</organism>
<reference evidence="3" key="2">
    <citation type="journal article" date="2016" name="Mol. Ecol.">
        <title>Population genomics of the filarial nematode parasite Wuchereria bancrofti from mosquitoes.</title>
        <authorList>
            <person name="Small S.T."/>
            <person name="Reimer L.J."/>
            <person name="Tisch D.J."/>
            <person name="King C.L."/>
            <person name="Christensen B.M."/>
            <person name="Siba P.M."/>
            <person name="Kazura J.W."/>
            <person name="Serre D."/>
            <person name="Zimmerman P.A."/>
        </authorList>
    </citation>
    <scope>NUCLEOTIDE SEQUENCE</scope>
    <source>
        <strain evidence="3">pt0022</strain>
    </source>
</reference>
<sequence>MDTLKSFNMRNIPVIKKRHSQDNGNETVALKRPKLEEDEMVVTSERQCITNQSNQKSFTSALIPFPAIQPTHTGYIISATLLPSISSKFMLIINLSFLLYRFCVVVVVIRCNAIVVALKRSFISSHINICCSFVSFAYLQDDQFTLQKKYSMKIKGKRKYEKEEEEGKKGIDEID</sequence>
<dbReference type="Proteomes" id="UP000093561">
    <property type="component" value="Unassembled WGS sequence"/>
</dbReference>
<evidence type="ECO:0000313" key="3">
    <source>
        <dbReference type="Proteomes" id="UP000093561"/>
    </source>
</evidence>
<dbReference type="WBParaSite" id="mrna-Wban_00013">
    <property type="protein sequence ID" value="mrna-Wban_00013"/>
    <property type="gene ID" value="Wban_00013"/>
</dbReference>